<sequence>MIIFARPQSSSLCLPQGAPCPSSFTSGKMHPMIQASTHSTTSFHSTIGIPPEKPPRQIIAAEIMKYLATIIDLALALAPGTMAQSTACCLSTPWDGSSKAYCSEKGTHVACNCDNRGTFRTAWPSGHGGFPDPRYPCTGGGQARCVGTLE</sequence>
<dbReference type="AlphaFoldDB" id="W7E9P0"/>
<dbReference type="GeneID" id="26251739"/>
<reference evidence="1 2" key="1">
    <citation type="journal article" date="2013" name="PLoS Genet.">
        <title>Comparative genome structure, secondary metabolite, and effector coding capacity across Cochliobolus pathogens.</title>
        <authorList>
            <person name="Condon B.J."/>
            <person name="Leng Y."/>
            <person name="Wu D."/>
            <person name="Bushley K.E."/>
            <person name="Ohm R.A."/>
            <person name="Otillar R."/>
            <person name="Martin J."/>
            <person name="Schackwitz W."/>
            <person name="Grimwood J."/>
            <person name="MohdZainudin N."/>
            <person name="Xue C."/>
            <person name="Wang R."/>
            <person name="Manning V.A."/>
            <person name="Dhillon B."/>
            <person name="Tu Z.J."/>
            <person name="Steffenson B.J."/>
            <person name="Salamov A."/>
            <person name="Sun H."/>
            <person name="Lowry S."/>
            <person name="LaButti K."/>
            <person name="Han J."/>
            <person name="Copeland A."/>
            <person name="Lindquist E."/>
            <person name="Barry K."/>
            <person name="Schmutz J."/>
            <person name="Baker S.E."/>
            <person name="Ciuffetti L.M."/>
            <person name="Grigoriev I.V."/>
            <person name="Zhong S."/>
            <person name="Turgeon B.G."/>
        </authorList>
    </citation>
    <scope>NUCLEOTIDE SEQUENCE [LARGE SCALE GENOMIC DNA]</scope>
    <source>
        <strain evidence="1 2">FI3</strain>
    </source>
</reference>
<organism evidence="1 2">
    <name type="scientific">Bipolaris victoriae (strain FI3)</name>
    <name type="common">Victoria blight of oats agent</name>
    <name type="synonym">Cochliobolus victoriae</name>
    <dbReference type="NCBI Taxonomy" id="930091"/>
    <lineage>
        <taxon>Eukaryota</taxon>
        <taxon>Fungi</taxon>
        <taxon>Dikarya</taxon>
        <taxon>Ascomycota</taxon>
        <taxon>Pezizomycotina</taxon>
        <taxon>Dothideomycetes</taxon>
        <taxon>Pleosporomycetidae</taxon>
        <taxon>Pleosporales</taxon>
        <taxon>Pleosporineae</taxon>
        <taxon>Pleosporaceae</taxon>
        <taxon>Bipolaris</taxon>
    </lineage>
</organism>
<name>W7E9P0_BIPV3</name>
<accession>W7E9P0</accession>
<evidence type="ECO:0000313" key="1">
    <source>
        <dbReference type="EMBL" id="EUN27163.1"/>
    </source>
</evidence>
<gene>
    <name evidence="1" type="ORF">COCVIDRAFT_15881</name>
</gene>
<dbReference type="EMBL" id="KI968732">
    <property type="protein sequence ID" value="EUN27163.1"/>
    <property type="molecule type" value="Genomic_DNA"/>
</dbReference>
<dbReference type="RefSeq" id="XP_014556709.1">
    <property type="nucleotide sequence ID" value="XM_014701223.1"/>
</dbReference>
<dbReference type="HOGENOM" id="CLU_1740181_0_0_1"/>
<evidence type="ECO:0000313" key="2">
    <source>
        <dbReference type="Proteomes" id="UP000054337"/>
    </source>
</evidence>
<protein>
    <submittedName>
        <fullName evidence="1">Uncharacterized protein</fullName>
    </submittedName>
</protein>
<dbReference type="Proteomes" id="UP000054337">
    <property type="component" value="Unassembled WGS sequence"/>
</dbReference>
<keyword evidence="2" id="KW-1185">Reference proteome</keyword>
<proteinExistence type="predicted"/>